<dbReference type="EMBL" id="SORL01000007">
    <property type="protein sequence ID" value="TDY64063.1"/>
    <property type="molecule type" value="Genomic_DNA"/>
</dbReference>
<proteinExistence type="predicted"/>
<dbReference type="AlphaFoldDB" id="A0A4R8MDW2"/>
<gene>
    <name evidence="1" type="ORF">DFQ06_0964</name>
</gene>
<evidence type="ECO:0000313" key="2">
    <source>
        <dbReference type="Proteomes" id="UP000294824"/>
    </source>
</evidence>
<accession>A0A4R8MDW2</accession>
<sequence length="53" mass="6452">MKQKTLNNIEKVLLEFLLRKRSIFSNNNKNNTVKSRNEYTNSDYLDYKKKKKL</sequence>
<comment type="caution">
    <text evidence="1">The sequence shown here is derived from an EMBL/GenBank/DDBJ whole genome shotgun (WGS) entry which is preliminary data.</text>
</comment>
<protein>
    <submittedName>
        <fullName evidence="1">Uncharacterized protein</fullName>
    </submittedName>
</protein>
<dbReference type="Proteomes" id="UP000294824">
    <property type="component" value="Unassembled WGS sequence"/>
</dbReference>
<keyword evidence="2" id="KW-1185">Reference proteome</keyword>
<organism evidence="1 2">
    <name type="scientific">Algibacter lectus</name>
    <dbReference type="NCBI Taxonomy" id="221126"/>
    <lineage>
        <taxon>Bacteria</taxon>
        <taxon>Pseudomonadati</taxon>
        <taxon>Bacteroidota</taxon>
        <taxon>Flavobacteriia</taxon>
        <taxon>Flavobacteriales</taxon>
        <taxon>Flavobacteriaceae</taxon>
        <taxon>Algibacter</taxon>
    </lineage>
</organism>
<evidence type="ECO:0000313" key="1">
    <source>
        <dbReference type="EMBL" id="TDY64063.1"/>
    </source>
</evidence>
<reference evidence="1 2" key="1">
    <citation type="submission" date="2019-03" db="EMBL/GenBank/DDBJ databases">
        <title>Genomic Encyclopedia of Type Strains, Phase III (KMG-III): the genomes of soil and plant-associated and newly described type strains.</title>
        <authorList>
            <person name="Whitman W."/>
        </authorList>
    </citation>
    <scope>NUCLEOTIDE SEQUENCE [LARGE SCALE GENOMIC DNA]</scope>
    <source>
        <strain evidence="1 2">CECT 8301</strain>
    </source>
</reference>
<name>A0A4R8MDW2_9FLAO</name>